<dbReference type="KEGG" id="ral:Rumal_2018"/>
<proteinExistence type="predicted"/>
<gene>
    <name evidence="1" type="ordered locus">Rumal_2018</name>
</gene>
<dbReference type="STRING" id="697329.Rumal_2018"/>
<dbReference type="InterPro" id="IPR013783">
    <property type="entry name" value="Ig-like_fold"/>
</dbReference>
<dbReference type="AlphaFoldDB" id="E6UAW5"/>
<dbReference type="Proteomes" id="UP000006919">
    <property type="component" value="Chromosome"/>
</dbReference>
<evidence type="ECO:0000313" key="1">
    <source>
        <dbReference type="EMBL" id="ADU22511.1"/>
    </source>
</evidence>
<evidence type="ECO:0000313" key="2">
    <source>
        <dbReference type="Proteomes" id="UP000006919"/>
    </source>
</evidence>
<dbReference type="OrthoDB" id="1814199at2"/>
<organism evidence="1 2">
    <name type="scientific">Ruminococcus albus (strain ATCC 27210 / DSM 20455 / JCM 14654 / NCDO 2250 / 7)</name>
    <dbReference type="NCBI Taxonomy" id="697329"/>
    <lineage>
        <taxon>Bacteria</taxon>
        <taxon>Bacillati</taxon>
        <taxon>Bacillota</taxon>
        <taxon>Clostridia</taxon>
        <taxon>Eubacteriales</taxon>
        <taxon>Oscillospiraceae</taxon>
        <taxon>Ruminococcus</taxon>
    </lineage>
</organism>
<dbReference type="SUPFAM" id="SSF49265">
    <property type="entry name" value="Fibronectin type III"/>
    <property type="match status" value="1"/>
</dbReference>
<dbReference type="eggNOG" id="COG3209">
    <property type="taxonomic scope" value="Bacteria"/>
</dbReference>
<name>E6UAW5_RUMA7</name>
<reference evidence="1 2" key="1">
    <citation type="journal article" date="2011" name="J. Bacteriol.">
        <title>Complete genome of the cellulolytic ruminal bacterium Ruminococcus albus 7.</title>
        <authorList>
            <person name="Suen G."/>
            <person name="Stevenson D.M."/>
            <person name="Bruce D.C."/>
            <person name="Chertkov O."/>
            <person name="Copeland A."/>
            <person name="Cheng J.F."/>
            <person name="Detter C."/>
            <person name="Detter J.C."/>
            <person name="Goodwin L.A."/>
            <person name="Han C.S."/>
            <person name="Hauser L.J."/>
            <person name="Ivanova N.N."/>
            <person name="Kyrpides N.C."/>
            <person name="Land M.L."/>
            <person name="Lapidus A."/>
            <person name="Lucas S."/>
            <person name="Ovchinnikova G."/>
            <person name="Pitluck S."/>
            <person name="Tapia R."/>
            <person name="Woyke T."/>
            <person name="Boyum J."/>
            <person name="Mead D."/>
            <person name="Weimer P.J."/>
        </authorList>
    </citation>
    <scope>NUCLEOTIDE SEQUENCE [LARGE SCALE GENOMIC DNA]</scope>
    <source>
        <strain evidence="2">ATCC 27210 / DSM 20455 / JCM 14654 / NCDO 2250 / 7</strain>
    </source>
</reference>
<dbReference type="Gene3D" id="2.60.40.10">
    <property type="entry name" value="Immunoglobulins"/>
    <property type="match status" value="2"/>
</dbReference>
<dbReference type="InterPro" id="IPR036116">
    <property type="entry name" value="FN3_sf"/>
</dbReference>
<protein>
    <submittedName>
        <fullName evidence="1">Fibronectin type III domain protein</fullName>
    </submittedName>
</protein>
<dbReference type="HOGENOM" id="CLU_389738_0_0_9"/>
<dbReference type="RefSeq" id="WP_013498671.1">
    <property type="nucleotide sequence ID" value="NC_014833.1"/>
</dbReference>
<accession>E6UAW5</accession>
<dbReference type="EMBL" id="CP002403">
    <property type="protein sequence ID" value="ADU22511.1"/>
    <property type="molecule type" value="Genomic_DNA"/>
</dbReference>
<sequence>MKHDVTKRTLAGILSVLCIAGAIPTGINTNSLCFTTAVTAYADAEQGSVSSASVHEVSTLDEFLTAANSAQNGDTIKLTDSFTVVGNYTINNDKAFTVDFNGNMIYFDGEGNYKVQSYFYINNNDAHITFLDSGYGGGMSVINPCVVRLIMNNSGTVELLSGTYIGGLDTIRTNTNNAHVYIKGGYYDLLKEDDEGPFFRNGNGHYYLTGGYYTERSNMSDTRFDLAEGHEYYETGNEEYPLGIRKTDATAIKDAEIENISDQEYTGSKIMPNLNITFGTRGLRENEDYTVSYENNINVGTATAHIHGIGDFCGYITKTFSIKKTPEYSIPQNVKAPFSSTLANAKLPTADNGTWSWENSKTSVGNAGKKTFKAVFTPKDTEHYLTISGIEVPVTVYHTYQKVSAVEPTCTASGNIEYYICSDGKYYTDNKGQNEVSLKDTVLPAKGHTYSEPDWIWSDQTASSSITAKAVFKCQDCRYAETVNAYVTTKVMDPTYISNGKYVYNATVKFGGKTYTATKEITINKLKYTAPAISYEKGDEAVKLTWSNVDGAEKYGVAGYVNGKWVVLAEGEGNSYVIKGLTAGKQYKVAVITKINGQWIKDVSNAITITPKEAPHEYPTIISVDYDQKFHQFRLNWTKIKGAQNYGIAVYMAGRWKIINQNIPADTTSFTSPKLKAGQIYKVVVCAKVNGKWDTAELSKRAFNVAVN</sequence>
<dbReference type="eggNOG" id="COG2755">
    <property type="taxonomic scope" value="Bacteria"/>
</dbReference>